<reference evidence="1 2" key="1">
    <citation type="submission" date="2017-12" db="EMBL/GenBank/DDBJ databases">
        <title>Comparative genomics of Botrytis spp.</title>
        <authorList>
            <person name="Valero-Jimenez C.A."/>
            <person name="Tapia P."/>
            <person name="Veloso J."/>
            <person name="Silva-Moreno E."/>
            <person name="Staats M."/>
            <person name="Valdes J.H."/>
            <person name="Van Kan J.A.L."/>
        </authorList>
    </citation>
    <scope>NUCLEOTIDE SEQUENCE [LARGE SCALE GENOMIC DNA]</scope>
    <source>
        <strain evidence="1 2">Be9601</strain>
    </source>
</reference>
<dbReference type="EMBL" id="PQXM01000084">
    <property type="protein sequence ID" value="TGO77963.1"/>
    <property type="molecule type" value="Genomic_DNA"/>
</dbReference>
<evidence type="ECO:0000313" key="1">
    <source>
        <dbReference type="EMBL" id="TGO77963.1"/>
    </source>
</evidence>
<comment type="caution">
    <text evidence="1">The sequence shown here is derived from an EMBL/GenBank/DDBJ whole genome shotgun (WGS) entry which is preliminary data.</text>
</comment>
<dbReference type="Proteomes" id="UP000297229">
    <property type="component" value="Unassembled WGS sequence"/>
</dbReference>
<gene>
    <name evidence="1" type="ORF">BELL_0084g00180</name>
</gene>
<dbReference type="AlphaFoldDB" id="A0A4Z1K9N6"/>
<organism evidence="1 2">
    <name type="scientific">Botrytis elliptica</name>
    <dbReference type="NCBI Taxonomy" id="278938"/>
    <lineage>
        <taxon>Eukaryota</taxon>
        <taxon>Fungi</taxon>
        <taxon>Dikarya</taxon>
        <taxon>Ascomycota</taxon>
        <taxon>Pezizomycotina</taxon>
        <taxon>Leotiomycetes</taxon>
        <taxon>Helotiales</taxon>
        <taxon>Sclerotiniaceae</taxon>
        <taxon>Botrytis</taxon>
    </lineage>
</organism>
<proteinExistence type="predicted"/>
<name>A0A4Z1K9N6_9HELO</name>
<evidence type="ECO:0000313" key="2">
    <source>
        <dbReference type="Proteomes" id="UP000297229"/>
    </source>
</evidence>
<protein>
    <submittedName>
        <fullName evidence="1">Uncharacterized protein</fullName>
    </submittedName>
</protein>
<accession>A0A4Z1K9N6</accession>
<sequence length="134" mass="15091">MADGRPRRNVKSGRKHIANHWSMLSRDYILSVTIRIGRLLRKLFPCPESTSSSPSTLPSPCPSPHQTPSYGHSAWFKGARTLGAFHERRYLPGQIFGAPDSCWGRFIPHSGEALRTKHSHLESGIVFRLCKERA</sequence>
<keyword evidence="2" id="KW-1185">Reference proteome</keyword>